<feature type="region of interest" description="Disordered" evidence="2">
    <location>
        <begin position="110"/>
        <end position="142"/>
    </location>
</feature>
<evidence type="ECO:0000313" key="4">
    <source>
        <dbReference type="EMBL" id="GAU91140.1"/>
    </source>
</evidence>
<evidence type="ECO:0000256" key="1">
    <source>
        <dbReference type="ARBA" id="ARBA00023186"/>
    </source>
</evidence>
<dbReference type="OrthoDB" id="436519at2759"/>
<dbReference type="PRINTS" id="PR00625">
    <property type="entry name" value="JDOMAIN"/>
</dbReference>
<feature type="domain" description="J" evidence="3">
    <location>
        <begin position="14"/>
        <end position="79"/>
    </location>
</feature>
<dbReference type="STRING" id="947166.A0A1D1URH0"/>
<sequence length="171" mass="19739">MNAIFDYKLDPADDLYAIIGCDELSSAEQILAEYRIRAVNCHPDKNRHDPKAVDKFQRLQRAKEILTDEKSREDYDTWRRSGISLPYEEWIARKDSIKMSMHWATKAKQEPAIESGAINGASGNQDPSSLSEGQEPRHLAFDSQENTIESRVFWSRNDASDLLNKFRNYEI</sequence>
<dbReference type="EMBL" id="BDGG01000002">
    <property type="protein sequence ID" value="GAU91140.1"/>
    <property type="molecule type" value="Genomic_DNA"/>
</dbReference>
<dbReference type="PROSITE" id="PS50076">
    <property type="entry name" value="DNAJ_2"/>
    <property type="match status" value="1"/>
</dbReference>
<dbReference type="CDD" id="cd06257">
    <property type="entry name" value="DnaJ"/>
    <property type="match status" value="1"/>
</dbReference>
<dbReference type="AlphaFoldDB" id="A0A1D1URH0"/>
<dbReference type="GO" id="GO:0005737">
    <property type="term" value="C:cytoplasm"/>
    <property type="evidence" value="ECO:0007669"/>
    <property type="project" value="TreeGrafter"/>
</dbReference>
<evidence type="ECO:0000256" key="2">
    <source>
        <dbReference type="SAM" id="MobiDB-lite"/>
    </source>
</evidence>
<evidence type="ECO:0000259" key="3">
    <source>
        <dbReference type="PROSITE" id="PS50076"/>
    </source>
</evidence>
<dbReference type="InterPro" id="IPR036869">
    <property type="entry name" value="J_dom_sf"/>
</dbReference>
<feature type="compositionally biased region" description="Polar residues" evidence="2">
    <location>
        <begin position="121"/>
        <end position="132"/>
    </location>
</feature>
<accession>A0A1D1URH0</accession>
<dbReference type="SUPFAM" id="SSF46565">
    <property type="entry name" value="Chaperone J-domain"/>
    <property type="match status" value="1"/>
</dbReference>
<dbReference type="Gene3D" id="1.10.287.110">
    <property type="entry name" value="DnaJ domain"/>
    <property type="match status" value="1"/>
</dbReference>
<organism evidence="4 5">
    <name type="scientific">Ramazzottius varieornatus</name>
    <name type="common">Water bear</name>
    <name type="synonym">Tardigrade</name>
    <dbReference type="NCBI Taxonomy" id="947166"/>
    <lineage>
        <taxon>Eukaryota</taxon>
        <taxon>Metazoa</taxon>
        <taxon>Ecdysozoa</taxon>
        <taxon>Tardigrada</taxon>
        <taxon>Eutardigrada</taxon>
        <taxon>Parachela</taxon>
        <taxon>Hypsibioidea</taxon>
        <taxon>Ramazzottiidae</taxon>
        <taxon>Ramazzottius</taxon>
    </lineage>
</organism>
<protein>
    <recommendedName>
        <fullName evidence="3">J domain-containing protein</fullName>
    </recommendedName>
</protein>
<name>A0A1D1URH0_RAMVA</name>
<evidence type="ECO:0000313" key="5">
    <source>
        <dbReference type="Proteomes" id="UP000186922"/>
    </source>
</evidence>
<reference evidence="4 5" key="1">
    <citation type="journal article" date="2016" name="Nat. Commun.">
        <title>Extremotolerant tardigrade genome and improved radiotolerance of human cultured cells by tardigrade-unique protein.</title>
        <authorList>
            <person name="Hashimoto T."/>
            <person name="Horikawa D.D."/>
            <person name="Saito Y."/>
            <person name="Kuwahara H."/>
            <person name="Kozuka-Hata H."/>
            <person name="Shin-I T."/>
            <person name="Minakuchi Y."/>
            <person name="Ohishi K."/>
            <person name="Motoyama A."/>
            <person name="Aizu T."/>
            <person name="Enomoto A."/>
            <person name="Kondo K."/>
            <person name="Tanaka S."/>
            <person name="Hara Y."/>
            <person name="Koshikawa S."/>
            <person name="Sagara H."/>
            <person name="Miura T."/>
            <person name="Yokobori S."/>
            <person name="Miyagawa K."/>
            <person name="Suzuki Y."/>
            <person name="Kubo T."/>
            <person name="Oyama M."/>
            <person name="Kohara Y."/>
            <person name="Fujiyama A."/>
            <person name="Arakawa K."/>
            <person name="Katayama T."/>
            <person name="Toyoda A."/>
            <person name="Kunieda T."/>
        </authorList>
    </citation>
    <scope>NUCLEOTIDE SEQUENCE [LARGE SCALE GENOMIC DNA]</scope>
    <source>
        <strain evidence="4 5">YOKOZUNA-1</strain>
    </source>
</reference>
<keyword evidence="5" id="KW-1185">Reference proteome</keyword>
<gene>
    <name evidence="4" type="primary">RvY_03455</name>
    <name evidence="4" type="synonym">RvY_03455.1</name>
    <name evidence="4" type="ORF">RvY_03455-1</name>
</gene>
<dbReference type="InterPro" id="IPR001623">
    <property type="entry name" value="DnaJ_domain"/>
</dbReference>
<dbReference type="Pfam" id="PF00226">
    <property type="entry name" value="DnaJ"/>
    <property type="match status" value="1"/>
</dbReference>
<dbReference type="SMART" id="SM00271">
    <property type="entry name" value="DnaJ"/>
    <property type="match status" value="1"/>
</dbReference>
<proteinExistence type="predicted"/>
<comment type="caution">
    <text evidence="4">The sequence shown here is derived from an EMBL/GenBank/DDBJ whole genome shotgun (WGS) entry which is preliminary data.</text>
</comment>
<dbReference type="PANTHER" id="PTHR44500">
    <property type="entry name" value="DNAJ HOMOLOG SUBFAMILY C MEMBER 12"/>
    <property type="match status" value="1"/>
</dbReference>
<dbReference type="Proteomes" id="UP000186922">
    <property type="component" value="Unassembled WGS sequence"/>
</dbReference>
<dbReference type="InterPro" id="IPR029827">
    <property type="entry name" value="JDP1-like"/>
</dbReference>
<dbReference type="PANTHER" id="PTHR44500:SF1">
    <property type="entry name" value="DNAJ HOMOLOG SUBFAMILY C MEMBER 12"/>
    <property type="match status" value="1"/>
</dbReference>
<keyword evidence="1" id="KW-0143">Chaperone</keyword>